<dbReference type="KEGG" id="pbar:105432296"/>
<gene>
    <name evidence="3" type="primary">LOC105432296</name>
</gene>
<name>A0A6I9WP09_9HYME</name>
<protein>
    <submittedName>
        <fullName evidence="3">Uncharacterized protein LOC105432296</fullName>
    </submittedName>
</protein>
<reference evidence="3" key="1">
    <citation type="submission" date="2025-08" db="UniProtKB">
        <authorList>
            <consortium name="RefSeq"/>
        </authorList>
    </citation>
    <scope>IDENTIFICATION</scope>
</reference>
<feature type="compositionally biased region" description="Basic and acidic residues" evidence="1">
    <location>
        <begin position="1"/>
        <end position="10"/>
    </location>
</feature>
<feature type="region of interest" description="Disordered" evidence="1">
    <location>
        <begin position="141"/>
        <end position="165"/>
    </location>
</feature>
<evidence type="ECO:0000256" key="1">
    <source>
        <dbReference type="SAM" id="MobiDB-lite"/>
    </source>
</evidence>
<keyword evidence="2" id="KW-1185">Reference proteome</keyword>
<accession>A0A6I9WP09</accession>
<organism evidence="2 3">
    <name type="scientific">Pogonomyrmex barbatus</name>
    <name type="common">red harvester ant</name>
    <dbReference type="NCBI Taxonomy" id="144034"/>
    <lineage>
        <taxon>Eukaryota</taxon>
        <taxon>Metazoa</taxon>
        <taxon>Ecdysozoa</taxon>
        <taxon>Arthropoda</taxon>
        <taxon>Hexapoda</taxon>
        <taxon>Insecta</taxon>
        <taxon>Pterygota</taxon>
        <taxon>Neoptera</taxon>
        <taxon>Endopterygota</taxon>
        <taxon>Hymenoptera</taxon>
        <taxon>Apocrita</taxon>
        <taxon>Aculeata</taxon>
        <taxon>Formicoidea</taxon>
        <taxon>Formicidae</taxon>
        <taxon>Myrmicinae</taxon>
        <taxon>Pogonomyrmex</taxon>
    </lineage>
</organism>
<sequence>MPAYRRDTSRHGSGGANTTMTRARSPRVRQPTGCTCGVCERPPLRLSWSCSRTRATDVVAATPIGHDHRGGRGTTASDWLATGDTGVAKLERRQTWPWNGCGVAFACERRFRRCYYCFCRRCCRWLAAVVTGNKLVVLLLPPPPPPPRPSPSPSPSPPSTPPPPS</sequence>
<dbReference type="RefSeq" id="XP_011645345.1">
    <property type="nucleotide sequence ID" value="XM_011647043.1"/>
</dbReference>
<evidence type="ECO:0000313" key="3">
    <source>
        <dbReference type="RefSeq" id="XP_011645345.1"/>
    </source>
</evidence>
<dbReference type="Proteomes" id="UP000504615">
    <property type="component" value="Unplaced"/>
</dbReference>
<dbReference type="GeneID" id="105432296"/>
<proteinExistence type="predicted"/>
<evidence type="ECO:0000313" key="2">
    <source>
        <dbReference type="Proteomes" id="UP000504615"/>
    </source>
</evidence>
<feature type="region of interest" description="Disordered" evidence="1">
    <location>
        <begin position="1"/>
        <end position="31"/>
    </location>
</feature>
<dbReference type="AlphaFoldDB" id="A0A6I9WP09"/>